<feature type="non-terminal residue" evidence="2">
    <location>
        <position position="119"/>
    </location>
</feature>
<accession>A0A813FVX2</accession>
<gene>
    <name evidence="2" type="ORF">PGLA1383_LOCUS32509</name>
</gene>
<evidence type="ECO:0000256" key="1">
    <source>
        <dbReference type="SAM" id="MobiDB-lite"/>
    </source>
</evidence>
<dbReference type="EMBL" id="CAJNNV010025500">
    <property type="protein sequence ID" value="CAE8614786.1"/>
    <property type="molecule type" value="Genomic_DNA"/>
</dbReference>
<organism evidence="2 3">
    <name type="scientific">Polarella glacialis</name>
    <name type="common">Dinoflagellate</name>
    <dbReference type="NCBI Taxonomy" id="89957"/>
    <lineage>
        <taxon>Eukaryota</taxon>
        <taxon>Sar</taxon>
        <taxon>Alveolata</taxon>
        <taxon>Dinophyceae</taxon>
        <taxon>Suessiales</taxon>
        <taxon>Suessiaceae</taxon>
        <taxon>Polarella</taxon>
    </lineage>
</organism>
<evidence type="ECO:0000313" key="2">
    <source>
        <dbReference type="EMBL" id="CAE8614786.1"/>
    </source>
</evidence>
<protein>
    <submittedName>
        <fullName evidence="2">Uncharacterized protein</fullName>
    </submittedName>
</protein>
<keyword evidence="3" id="KW-1185">Reference proteome</keyword>
<dbReference type="Proteomes" id="UP000654075">
    <property type="component" value="Unassembled WGS sequence"/>
</dbReference>
<feature type="region of interest" description="Disordered" evidence="1">
    <location>
        <begin position="65"/>
        <end position="119"/>
    </location>
</feature>
<dbReference type="AlphaFoldDB" id="A0A813FVX2"/>
<comment type="caution">
    <text evidence="2">The sequence shown here is derived from an EMBL/GenBank/DDBJ whole genome shotgun (WGS) entry which is preliminary data.</text>
</comment>
<feature type="non-terminal residue" evidence="2">
    <location>
        <position position="1"/>
    </location>
</feature>
<feature type="compositionally biased region" description="Basic and acidic residues" evidence="1">
    <location>
        <begin position="81"/>
        <end position="91"/>
    </location>
</feature>
<sequence>ALGLGQTVDRRVLAAGWAPGARSGAAAARVCRSRTRKLPLGLCYTPHAARSPTAALCGLRVDSSGSTGGSWHSTGRRQRRLGPDAARESWRYRPGGCRLQRGQGPGTGAQTARGGSVGL</sequence>
<evidence type="ECO:0000313" key="3">
    <source>
        <dbReference type="Proteomes" id="UP000654075"/>
    </source>
</evidence>
<reference evidence="2" key="1">
    <citation type="submission" date="2021-02" db="EMBL/GenBank/DDBJ databases">
        <authorList>
            <person name="Dougan E. K."/>
            <person name="Rhodes N."/>
            <person name="Thang M."/>
            <person name="Chan C."/>
        </authorList>
    </citation>
    <scope>NUCLEOTIDE SEQUENCE</scope>
</reference>
<name>A0A813FVX2_POLGL</name>
<proteinExistence type="predicted"/>